<feature type="region of interest" description="Disordered" evidence="1">
    <location>
        <begin position="20"/>
        <end position="81"/>
    </location>
</feature>
<feature type="compositionally biased region" description="Polar residues" evidence="1">
    <location>
        <begin position="34"/>
        <end position="44"/>
    </location>
</feature>
<evidence type="ECO:0000313" key="3">
    <source>
        <dbReference type="Proteomes" id="UP000658305"/>
    </source>
</evidence>
<organism evidence="2 3">
    <name type="scientific">Gemmobacter nanjingensis</name>
    <dbReference type="NCBI Taxonomy" id="488454"/>
    <lineage>
        <taxon>Bacteria</taxon>
        <taxon>Pseudomonadati</taxon>
        <taxon>Pseudomonadota</taxon>
        <taxon>Alphaproteobacteria</taxon>
        <taxon>Rhodobacterales</taxon>
        <taxon>Paracoccaceae</taxon>
        <taxon>Gemmobacter</taxon>
    </lineage>
</organism>
<protein>
    <submittedName>
        <fullName evidence="2">Uncharacterized protein</fullName>
    </submittedName>
</protein>
<evidence type="ECO:0000256" key="1">
    <source>
        <dbReference type="SAM" id="MobiDB-lite"/>
    </source>
</evidence>
<sequence length="133" mass="14129">MLFDVQAALAEILAASVATPATPATNSPEMPPVSQVSRLSQSQPAEIPAPATVLPFTPPPGAPAPSRDEGDTFRHGHSFEGSPRTWTGRIVSLDEWRRLSAWDRHGPDGRLFCGFCRAWVAPGGCPHCQGGTT</sequence>
<proteinExistence type="predicted"/>
<name>A0ABQ3FSF2_9RHOB</name>
<dbReference type="RefSeq" id="WP_189382311.1">
    <property type="nucleotide sequence ID" value="NZ_BMYI01000022.1"/>
</dbReference>
<dbReference type="Proteomes" id="UP000658305">
    <property type="component" value="Unassembled WGS sequence"/>
</dbReference>
<keyword evidence="3" id="KW-1185">Reference proteome</keyword>
<gene>
    <name evidence="2" type="ORF">GCM10007291_43990</name>
</gene>
<feature type="compositionally biased region" description="Basic and acidic residues" evidence="1">
    <location>
        <begin position="66"/>
        <end position="78"/>
    </location>
</feature>
<evidence type="ECO:0000313" key="2">
    <source>
        <dbReference type="EMBL" id="GHC37614.1"/>
    </source>
</evidence>
<reference evidence="3" key="1">
    <citation type="journal article" date="2019" name="Int. J. Syst. Evol. Microbiol.">
        <title>The Global Catalogue of Microorganisms (GCM) 10K type strain sequencing project: providing services to taxonomists for standard genome sequencing and annotation.</title>
        <authorList>
            <consortium name="The Broad Institute Genomics Platform"/>
            <consortium name="The Broad Institute Genome Sequencing Center for Infectious Disease"/>
            <person name="Wu L."/>
            <person name="Ma J."/>
        </authorList>
    </citation>
    <scope>NUCLEOTIDE SEQUENCE [LARGE SCALE GENOMIC DNA]</scope>
    <source>
        <strain evidence="3">KCTC 23298</strain>
    </source>
</reference>
<comment type="caution">
    <text evidence="2">The sequence shown here is derived from an EMBL/GenBank/DDBJ whole genome shotgun (WGS) entry which is preliminary data.</text>
</comment>
<dbReference type="EMBL" id="BMYI01000022">
    <property type="protein sequence ID" value="GHC37614.1"/>
    <property type="molecule type" value="Genomic_DNA"/>
</dbReference>
<accession>A0ABQ3FSF2</accession>